<keyword evidence="1" id="KW-0812">Transmembrane</keyword>
<organism evidence="2 3">
    <name type="scientific">Lentilactobacillus parafarraginis F0439</name>
    <dbReference type="NCBI Taxonomy" id="797515"/>
    <lineage>
        <taxon>Bacteria</taxon>
        <taxon>Bacillati</taxon>
        <taxon>Bacillota</taxon>
        <taxon>Bacilli</taxon>
        <taxon>Lactobacillales</taxon>
        <taxon>Lactobacillaceae</taxon>
        <taxon>Lentilactobacillus</taxon>
    </lineage>
</organism>
<dbReference type="AlphaFoldDB" id="G9ZJW4"/>
<keyword evidence="3" id="KW-1185">Reference proteome</keyword>
<keyword evidence="1" id="KW-1133">Transmembrane helix</keyword>
<reference evidence="2 3" key="1">
    <citation type="submission" date="2011-09" db="EMBL/GenBank/DDBJ databases">
        <authorList>
            <person name="Weinstock G."/>
            <person name="Sodergren E."/>
            <person name="Clifton S."/>
            <person name="Fulton L."/>
            <person name="Fulton B."/>
            <person name="Courtney L."/>
            <person name="Fronick C."/>
            <person name="Harrison M."/>
            <person name="Strong C."/>
            <person name="Farmer C."/>
            <person name="Delahaunty K."/>
            <person name="Markovic C."/>
            <person name="Hall O."/>
            <person name="Minx P."/>
            <person name="Tomlinson C."/>
            <person name="Mitreva M."/>
            <person name="Hou S."/>
            <person name="Chen J."/>
            <person name="Wollam A."/>
            <person name="Pepin K.H."/>
            <person name="Johnson M."/>
            <person name="Bhonagiri V."/>
            <person name="Zhang X."/>
            <person name="Suruliraj S."/>
            <person name="Warren W."/>
            <person name="Chinwalla A."/>
            <person name="Mardis E.R."/>
            <person name="Wilson R.K."/>
        </authorList>
    </citation>
    <scope>NUCLEOTIDE SEQUENCE [LARGE SCALE GENOMIC DNA]</scope>
    <source>
        <strain evidence="2 3">F0439</strain>
    </source>
</reference>
<comment type="caution">
    <text evidence="2">The sequence shown here is derived from an EMBL/GenBank/DDBJ whole genome shotgun (WGS) entry which is preliminary data.</text>
</comment>
<gene>
    <name evidence="2" type="ORF">HMPREF9103_00010</name>
</gene>
<accession>G9ZJW4</accession>
<name>G9ZJW4_9LACO</name>
<evidence type="ECO:0000313" key="3">
    <source>
        <dbReference type="Proteomes" id="UP000004625"/>
    </source>
</evidence>
<feature type="transmembrane region" description="Helical" evidence="1">
    <location>
        <begin position="20"/>
        <end position="38"/>
    </location>
</feature>
<evidence type="ECO:0000313" key="2">
    <source>
        <dbReference type="EMBL" id="EHM01613.1"/>
    </source>
</evidence>
<dbReference type="EMBL" id="AGEY01000002">
    <property type="protein sequence ID" value="EHM01613.1"/>
    <property type="molecule type" value="Genomic_DNA"/>
</dbReference>
<dbReference type="Proteomes" id="UP000004625">
    <property type="component" value="Unassembled WGS sequence"/>
</dbReference>
<protein>
    <submittedName>
        <fullName evidence="2">Uncharacterized protein</fullName>
    </submittedName>
</protein>
<keyword evidence="1" id="KW-0472">Membrane</keyword>
<proteinExistence type="predicted"/>
<sequence>MKMITNLSIGPVQYQITSLVYASILASSMVWRLGFVILI</sequence>
<evidence type="ECO:0000256" key="1">
    <source>
        <dbReference type="SAM" id="Phobius"/>
    </source>
</evidence>
<dbReference type="HOGENOM" id="CLU_3311848_0_0_9"/>